<dbReference type="InterPro" id="IPR017853">
    <property type="entry name" value="GH"/>
</dbReference>
<gene>
    <name evidence="6" type="ORF">LTR09_008853</name>
</gene>
<feature type="domain" description="Glycoside hydrolase family 2 immunoglobulin-like beta-sandwich" evidence="4">
    <location>
        <begin position="289"/>
        <end position="323"/>
    </location>
</feature>
<dbReference type="AlphaFoldDB" id="A0AAJ0GC70"/>
<evidence type="ECO:0000313" key="7">
    <source>
        <dbReference type="Proteomes" id="UP001271007"/>
    </source>
</evidence>
<dbReference type="PANTHER" id="PTHR42732">
    <property type="entry name" value="BETA-GALACTOSIDASE"/>
    <property type="match status" value="1"/>
</dbReference>
<dbReference type="PANTHER" id="PTHR42732:SF4">
    <property type="entry name" value="BETA-MANNOSIDASE"/>
    <property type="match status" value="1"/>
</dbReference>
<protein>
    <recommendedName>
        <fullName evidence="8">Glycoside hydrolase family 2 protein</fullName>
    </recommendedName>
</protein>
<keyword evidence="2" id="KW-0378">Hydrolase</keyword>
<sequence length="444" mass="51528">MEEQYPRPDFRRDALEWQCLNGEWDFRFDDNDIGLSQRWHKRGIHSDCEDESTKRTIQVLFVFQSKAPGVDDQTAHEVLWYEWDFCDIRTETHKRNGYGLMVRFGAVDYIAKVFIDGTFVGEHCGGHVPFELDITDTLGLETCPERIYRLTVRVFDSAYGLKQPRGKQYWGPKPKTIYYTPSSGIWQSVWLESVPSLRIADSSHGTILRSNDIEGGELITGKQCSVVLEASLCGVVVHTSERKQRPHDHDFVQFDHSMRVPKERVPQLPSEFLRHTPLLDPACWRDRLAIWSPEHPVLYDLTIELYDADDNLIDQVNTTTGMRSINWTKGDGSFRLNGKPYFQALVLDQGYWPETLMTPPDSHALKRDIELSKAMGFNGCRRHQKVEDPLFMYWADKLGFLCWSEMASAFDFSVDMMERFDQEWMEAVRRDINHPCVVAWTPAN</sequence>
<dbReference type="GO" id="GO:0005975">
    <property type="term" value="P:carbohydrate metabolic process"/>
    <property type="evidence" value="ECO:0007669"/>
    <property type="project" value="InterPro"/>
</dbReference>
<name>A0AAJ0GC70_9PEZI</name>
<dbReference type="Pfam" id="PF00703">
    <property type="entry name" value="Glyco_hydro_2"/>
    <property type="match status" value="1"/>
</dbReference>
<dbReference type="InterPro" id="IPR008979">
    <property type="entry name" value="Galactose-bd-like_sf"/>
</dbReference>
<comment type="similarity">
    <text evidence="1">Belongs to the glycosyl hydrolase 2 family.</text>
</comment>
<evidence type="ECO:0000256" key="2">
    <source>
        <dbReference type="ARBA" id="ARBA00022801"/>
    </source>
</evidence>
<organism evidence="6 7">
    <name type="scientific">Extremus antarcticus</name>
    <dbReference type="NCBI Taxonomy" id="702011"/>
    <lineage>
        <taxon>Eukaryota</taxon>
        <taxon>Fungi</taxon>
        <taxon>Dikarya</taxon>
        <taxon>Ascomycota</taxon>
        <taxon>Pezizomycotina</taxon>
        <taxon>Dothideomycetes</taxon>
        <taxon>Dothideomycetidae</taxon>
        <taxon>Mycosphaerellales</taxon>
        <taxon>Extremaceae</taxon>
        <taxon>Extremus</taxon>
    </lineage>
</organism>
<dbReference type="InterPro" id="IPR013783">
    <property type="entry name" value="Ig-like_fold"/>
</dbReference>
<dbReference type="EMBL" id="JAWDJX010000036">
    <property type="protein sequence ID" value="KAK3049933.1"/>
    <property type="molecule type" value="Genomic_DNA"/>
</dbReference>
<keyword evidence="3" id="KW-0326">Glycosidase</keyword>
<evidence type="ECO:0000256" key="1">
    <source>
        <dbReference type="ARBA" id="ARBA00007401"/>
    </source>
</evidence>
<dbReference type="Gene3D" id="2.60.120.260">
    <property type="entry name" value="Galactose-binding domain-like"/>
    <property type="match status" value="1"/>
</dbReference>
<dbReference type="SUPFAM" id="SSF49303">
    <property type="entry name" value="beta-Galactosidase/glucuronidase domain"/>
    <property type="match status" value="1"/>
</dbReference>
<comment type="caution">
    <text evidence="6">The sequence shown here is derived from an EMBL/GenBank/DDBJ whole genome shotgun (WGS) entry which is preliminary data.</text>
</comment>
<evidence type="ECO:0000313" key="6">
    <source>
        <dbReference type="EMBL" id="KAK3049933.1"/>
    </source>
</evidence>
<dbReference type="InterPro" id="IPR006104">
    <property type="entry name" value="Glyco_hydro_2_N"/>
</dbReference>
<evidence type="ECO:0008006" key="8">
    <source>
        <dbReference type="Google" id="ProtNLM"/>
    </source>
</evidence>
<dbReference type="Gene3D" id="3.20.20.80">
    <property type="entry name" value="Glycosidases"/>
    <property type="match status" value="1"/>
</dbReference>
<dbReference type="Proteomes" id="UP001271007">
    <property type="component" value="Unassembled WGS sequence"/>
</dbReference>
<dbReference type="SUPFAM" id="SSF51445">
    <property type="entry name" value="(Trans)glycosidases"/>
    <property type="match status" value="1"/>
</dbReference>
<feature type="domain" description="Glycosyl hydrolases family 2 sugar binding" evidence="5">
    <location>
        <begin position="19"/>
        <end position="138"/>
    </location>
</feature>
<reference evidence="6" key="1">
    <citation type="submission" date="2023-04" db="EMBL/GenBank/DDBJ databases">
        <title>Black Yeasts Isolated from many extreme environments.</title>
        <authorList>
            <person name="Coleine C."/>
            <person name="Stajich J.E."/>
            <person name="Selbmann L."/>
        </authorList>
    </citation>
    <scope>NUCLEOTIDE SEQUENCE</scope>
    <source>
        <strain evidence="6">CCFEE 5312</strain>
    </source>
</reference>
<dbReference type="InterPro" id="IPR036156">
    <property type="entry name" value="Beta-gal/glucu_dom_sf"/>
</dbReference>
<evidence type="ECO:0000256" key="3">
    <source>
        <dbReference type="ARBA" id="ARBA00023295"/>
    </source>
</evidence>
<dbReference type="Gene3D" id="2.60.40.10">
    <property type="entry name" value="Immunoglobulins"/>
    <property type="match status" value="1"/>
</dbReference>
<evidence type="ECO:0000259" key="5">
    <source>
        <dbReference type="Pfam" id="PF02837"/>
    </source>
</evidence>
<dbReference type="InterPro" id="IPR006102">
    <property type="entry name" value="Ig-like_GH2"/>
</dbReference>
<dbReference type="SUPFAM" id="SSF49785">
    <property type="entry name" value="Galactose-binding domain-like"/>
    <property type="match status" value="1"/>
</dbReference>
<proteinExistence type="inferred from homology"/>
<dbReference type="GO" id="GO:0004553">
    <property type="term" value="F:hydrolase activity, hydrolyzing O-glycosyl compounds"/>
    <property type="evidence" value="ECO:0007669"/>
    <property type="project" value="InterPro"/>
</dbReference>
<accession>A0AAJ0GC70</accession>
<dbReference type="InterPro" id="IPR051913">
    <property type="entry name" value="GH2_Domain-Containing"/>
</dbReference>
<dbReference type="Pfam" id="PF02837">
    <property type="entry name" value="Glyco_hydro_2_N"/>
    <property type="match status" value="1"/>
</dbReference>
<keyword evidence="7" id="KW-1185">Reference proteome</keyword>
<evidence type="ECO:0000259" key="4">
    <source>
        <dbReference type="Pfam" id="PF00703"/>
    </source>
</evidence>